<dbReference type="AlphaFoldDB" id="A0A944DM02"/>
<dbReference type="RefSeq" id="WP_214918479.1">
    <property type="nucleotide sequence ID" value="NZ_JAGGNX010000023.1"/>
</dbReference>
<sequence>MDTKRSCYLVGLLFAFYLPVTHADTATAPSLSSEGEAPAAVDAPPAIKTTAQVWNRSKGAIVVSQPGRAQQTLEQTQSYQSQNYPQVPINILIPTNSVIKFITVTGQSGACTVPVCIFVQ</sequence>
<reference evidence="2" key="1">
    <citation type="submission" date="2021-03" db="EMBL/GenBank/DDBJ databases">
        <title>Genomic analysis provides insights into the functional capacity of soil bacteria communities inhabiting an altitudinal gradient in the Atacama Desert.</title>
        <authorList>
            <person name="Gonzalez M."/>
            <person name="Maldonado J."/>
            <person name="Maza F."/>
            <person name="Hodar C."/>
            <person name="Cortes M."/>
            <person name="Palma R."/>
            <person name="Andreani C."/>
            <person name="Gaete A."/>
            <person name="Vasquez-Dean J."/>
            <person name="Acuna V."/>
            <person name="Aguado M."/>
            <person name="Mandakovic D."/>
            <person name="Latorre M."/>
            <person name="Orellana A."/>
            <person name="Gutierrez R."/>
            <person name="Montecino M."/>
            <person name="Allende M."/>
            <person name="Maass A."/>
            <person name="Cambiazo V."/>
        </authorList>
    </citation>
    <scope>NUCLEOTIDE SEQUENCE</scope>
    <source>
        <strain evidence="2">ISL-25</strain>
    </source>
</reference>
<dbReference type="Proteomes" id="UP000692896">
    <property type="component" value="Unassembled WGS sequence"/>
</dbReference>
<organism evidence="2 3">
    <name type="scientific">Pseudomonas fluorescens</name>
    <dbReference type="NCBI Taxonomy" id="294"/>
    <lineage>
        <taxon>Bacteria</taxon>
        <taxon>Pseudomonadati</taxon>
        <taxon>Pseudomonadota</taxon>
        <taxon>Gammaproteobacteria</taxon>
        <taxon>Pseudomonadales</taxon>
        <taxon>Pseudomonadaceae</taxon>
        <taxon>Pseudomonas</taxon>
    </lineage>
</organism>
<evidence type="ECO:0000313" key="3">
    <source>
        <dbReference type="Proteomes" id="UP000692896"/>
    </source>
</evidence>
<evidence type="ECO:0000313" key="2">
    <source>
        <dbReference type="EMBL" id="MBT2332297.1"/>
    </source>
</evidence>
<feature type="chain" id="PRO_5037737150" evidence="1">
    <location>
        <begin position="24"/>
        <end position="120"/>
    </location>
</feature>
<gene>
    <name evidence="2" type="ORF">J7E47_26645</name>
</gene>
<protein>
    <submittedName>
        <fullName evidence="2">Uncharacterized protein</fullName>
    </submittedName>
</protein>
<feature type="signal peptide" evidence="1">
    <location>
        <begin position="1"/>
        <end position="23"/>
    </location>
</feature>
<dbReference type="EMBL" id="JAGGOB010000087">
    <property type="protein sequence ID" value="MBT2332297.1"/>
    <property type="molecule type" value="Genomic_DNA"/>
</dbReference>
<comment type="caution">
    <text evidence="2">The sequence shown here is derived from an EMBL/GenBank/DDBJ whole genome shotgun (WGS) entry which is preliminary data.</text>
</comment>
<proteinExistence type="predicted"/>
<accession>A0A944DM02</accession>
<keyword evidence="1" id="KW-0732">Signal</keyword>
<name>A0A944DM02_PSEFL</name>
<evidence type="ECO:0000256" key="1">
    <source>
        <dbReference type="SAM" id="SignalP"/>
    </source>
</evidence>